<dbReference type="RefSeq" id="WP_090716492.1">
    <property type="nucleotide sequence ID" value="NZ_CAESAP020000364.1"/>
</dbReference>
<dbReference type="Gene3D" id="3.30.1300.30">
    <property type="entry name" value="GSPII I/J protein-like"/>
    <property type="match status" value="1"/>
</dbReference>
<dbReference type="PANTHER" id="PTHR38779">
    <property type="entry name" value="TYPE II SECRETION SYSTEM PROTEIN I-RELATED"/>
    <property type="match status" value="1"/>
</dbReference>
<dbReference type="InterPro" id="IPR003413">
    <property type="entry name" value="T2SS_GspI_C"/>
</dbReference>
<keyword evidence="4 9" id="KW-0488">Methylation</keyword>
<evidence type="ECO:0000256" key="8">
    <source>
        <dbReference type="ARBA" id="ARBA00023136"/>
    </source>
</evidence>
<keyword evidence="8" id="KW-0472">Membrane</keyword>
<dbReference type="Pfam" id="PF07963">
    <property type="entry name" value="N_methyl"/>
    <property type="match status" value="1"/>
</dbReference>
<evidence type="ECO:0000256" key="1">
    <source>
        <dbReference type="ARBA" id="ARBA00004377"/>
    </source>
</evidence>
<dbReference type="OrthoDB" id="6121517at2"/>
<evidence type="ECO:0000259" key="10">
    <source>
        <dbReference type="Pfam" id="PF02501"/>
    </source>
</evidence>
<evidence type="ECO:0000313" key="12">
    <source>
        <dbReference type="EMBL" id="SEH91481.1"/>
    </source>
</evidence>
<dbReference type="GO" id="GO:0005886">
    <property type="term" value="C:plasma membrane"/>
    <property type="evidence" value="ECO:0007669"/>
    <property type="project" value="UniProtKB-SubCell"/>
</dbReference>
<dbReference type="Proteomes" id="UP000198988">
    <property type="component" value="Unassembled WGS sequence"/>
</dbReference>
<gene>
    <name evidence="11" type="ORF">BAZSYMA_ACONTIG11987_2</name>
    <name evidence="12" type="ORF">BAZSYMB_SCAFFOLD00061_1</name>
</gene>
<dbReference type="EMBL" id="CDSC02000281">
    <property type="protein sequence ID" value="SEH87374.1"/>
    <property type="molecule type" value="Genomic_DNA"/>
</dbReference>
<sequence>MNAKGFTLVETLIALAIVAISLGALVKANQQNAQQIIYFKQKTLANLALSNLSVEKRLGRKPNTGYQSGEYTLGKQTWYWLSHTQITPNKNINKTDLTLYPTIAKREAKASIAELVFYFEK</sequence>
<keyword evidence="6" id="KW-0812">Transmembrane</keyword>
<dbReference type="InterPro" id="IPR012902">
    <property type="entry name" value="N_methyl_site"/>
</dbReference>
<comment type="subunit">
    <text evidence="9">Type II secretion is composed of four main components: the outer membrane complex, the inner membrane complex, the cytoplasmic secretion ATPase and the periplasm-spanning pseudopilus.</text>
</comment>
<comment type="function">
    <text evidence="9">Component of the type II secretion system required for the energy-dependent secretion of extracellular factors such as proteases and toxins from the periplasm.</text>
</comment>
<dbReference type="STRING" id="235205.BAZSYMB_SCAFFOLD00061_1"/>
<evidence type="ECO:0000256" key="3">
    <source>
        <dbReference type="ARBA" id="ARBA00022475"/>
    </source>
</evidence>
<evidence type="ECO:0000313" key="11">
    <source>
        <dbReference type="EMBL" id="SEH87374.1"/>
    </source>
</evidence>
<dbReference type="Pfam" id="PF02501">
    <property type="entry name" value="T2SSI"/>
    <property type="match status" value="1"/>
</dbReference>
<evidence type="ECO:0000256" key="2">
    <source>
        <dbReference type="ARBA" id="ARBA00008358"/>
    </source>
</evidence>
<dbReference type="InterPro" id="IPR045584">
    <property type="entry name" value="Pilin-like"/>
</dbReference>
<keyword evidence="3" id="KW-1003">Cell membrane</keyword>
<dbReference type="Proteomes" id="UP000198559">
    <property type="component" value="Unassembled WGS sequence"/>
</dbReference>
<dbReference type="AlphaFoldDB" id="A0A1H6LRZ2"/>
<dbReference type="NCBIfam" id="TIGR02532">
    <property type="entry name" value="IV_pilin_GFxxxE"/>
    <property type="match status" value="1"/>
</dbReference>
<comment type="similarity">
    <text evidence="2 9">Belongs to the GSP I family.</text>
</comment>
<comment type="subcellular location">
    <subcellularLocation>
        <location evidence="1 9">Cell inner membrane</location>
        <topology evidence="1 9">Single-pass membrane protein</topology>
    </subcellularLocation>
</comment>
<evidence type="ECO:0000256" key="5">
    <source>
        <dbReference type="ARBA" id="ARBA00022519"/>
    </source>
</evidence>
<evidence type="ECO:0000256" key="6">
    <source>
        <dbReference type="ARBA" id="ARBA00022692"/>
    </source>
</evidence>
<dbReference type="GO" id="GO:0015628">
    <property type="term" value="P:protein secretion by the type II secretion system"/>
    <property type="evidence" value="ECO:0007669"/>
    <property type="project" value="UniProtKB-UniRule"/>
</dbReference>
<comment type="PTM">
    <text evidence="9">Cleaved by prepilin peptidase.</text>
</comment>
<dbReference type="PANTHER" id="PTHR38779:SF2">
    <property type="entry name" value="TYPE II SECRETION SYSTEM PROTEIN I-RELATED"/>
    <property type="match status" value="1"/>
</dbReference>
<accession>A0A1H6LRZ2</accession>
<dbReference type="SUPFAM" id="SSF54523">
    <property type="entry name" value="Pili subunits"/>
    <property type="match status" value="1"/>
</dbReference>
<evidence type="ECO:0000256" key="4">
    <source>
        <dbReference type="ARBA" id="ARBA00022481"/>
    </source>
</evidence>
<proteinExistence type="inferred from homology"/>
<protein>
    <recommendedName>
        <fullName evidence="9">Type II secretion system protein I</fullName>
        <shortName evidence="9">T2SS minor pseudopilin I</shortName>
    </recommendedName>
</protein>
<keyword evidence="5 9" id="KW-0997">Cell inner membrane</keyword>
<dbReference type="InterPro" id="IPR010052">
    <property type="entry name" value="T2SS_protein-GspI"/>
</dbReference>
<evidence type="ECO:0000256" key="7">
    <source>
        <dbReference type="ARBA" id="ARBA00022989"/>
    </source>
</evidence>
<dbReference type="GO" id="GO:0015627">
    <property type="term" value="C:type II protein secretion system complex"/>
    <property type="evidence" value="ECO:0007669"/>
    <property type="project" value="UniProtKB-UniRule"/>
</dbReference>
<organism evidence="12 13">
    <name type="scientific">Bathymodiolus azoricus thioautotrophic gill symbiont</name>
    <dbReference type="NCBI Taxonomy" id="235205"/>
    <lineage>
        <taxon>Bacteria</taxon>
        <taxon>Pseudomonadati</taxon>
        <taxon>Pseudomonadota</taxon>
        <taxon>Gammaproteobacteria</taxon>
        <taxon>sulfur-oxidizing symbionts</taxon>
    </lineage>
</organism>
<reference evidence="12" key="1">
    <citation type="submission" date="2016-06" db="EMBL/GenBank/DDBJ databases">
        <authorList>
            <person name="Olsen C.W."/>
            <person name="Carey S."/>
            <person name="Hinshaw L."/>
            <person name="Karasin A.I."/>
        </authorList>
    </citation>
    <scope>NUCLEOTIDE SEQUENCE [LARGE SCALE GENOMIC DNA]</scope>
    <source>
        <strain evidence="11">BazSymA</strain>
        <strain evidence="12">BazSymB</strain>
    </source>
</reference>
<feature type="domain" description="Type II secretion system protein GspI C-terminal" evidence="10">
    <location>
        <begin position="40"/>
        <end position="118"/>
    </location>
</feature>
<evidence type="ECO:0000313" key="13">
    <source>
        <dbReference type="Proteomes" id="UP000198559"/>
    </source>
</evidence>
<dbReference type="EMBL" id="CVUD02000233">
    <property type="protein sequence ID" value="SEH91481.1"/>
    <property type="molecule type" value="Genomic_DNA"/>
</dbReference>
<name>A0A1H6LRZ2_9GAMM</name>
<reference evidence="13 14" key="2">
    <citation type="submission" date="2016-06" db="EMBL/GenBank/DDBJ databases">
        <authorList>
            <person name="Petersen J."/>
            <person name="Sayavedra L."/>
        </authorList>
    </citation>
    <scope>NUCLEOTIDE SEQUENCE [LARGE SCALE GENOMIC DNA]</scope>
    <source>
        <strain evidence="14">BazSymA</strain>
        <strain evidence="13">BazSymB</strain>
    </source>
</reference>
<evidence type="ECO:0000256" key="9">
    <source>
        <dbReference type="RuleBase" id="RU368030"/>
    </source>
</evidence>
<keyword evidence="7" id="KW-1133">Transmembrane helix</keyword>
<dbReference type="NCBIfam" id="TIGR01707">
    <property type="entry name" value="gspI"/>
    <property type="match status" value="1"/>
</dbReference>
<evidence type="ECO:0000313" key="14">
    <source>
        <dbReference type="Proteomes" id="UP000198988"/>
    </source>
</evidence>